<evidence type="ECO:0000313" key="6">
    <source>
        <dbReference type="Proteomes" id="UP000601435"/>
    </source>
</evidence>
<dbReference type="Pfam" id="PF00849">
    <property type="entry name" value="PseudoU_synth_2"/>
    <property type="match status" value="1"/>
</dbReference>
<dbReference type="PROSITE" id="PS01129">
    <property type="entry name" value="PSI_RLU"/>
    <property type="match status" value="1"/>
</dbReference>
<evidence type="ECO:0000259" key="4">
    <source>
        <dbReference type="Pfam" id="PF00849"/>
    </source>
</evidence>
<dbReference type="GO" id="GO:0009982">
    <property type="term" value="F:pseudouridine synthase activity"/>
    <property type="evidence" value="ECO:0007669"/>
    <property type="project" value="InterPro"/>
</dbReference>
<feature type="domain" description="Pseudouridine synthase RsuA/RluA-like" evidence="4">
    <location>
        <begin position="320"/>
        <end position="484"/>
    </location>
</feature>
<feature type="repeat" description="PPR" evidence="2">
    <location>
        <begin position="1919"/>
        <end position="1953"/>
    </location>
</feature>
<dbReference type="GO" id="GO:0003723">
    <property type="term" value="F:RNA binding"/>
    <property type="evidence" value="ECO:0007669"/>
    <property type="project" value="InterPro"/>
</dbReference>
<evidence type="ECO:0000256" key="3">
    <source>
        <dbReference type="SAM" id="MobiDB-lite"/>
    </source>
</evidence>
<keyword evidence="1" id="KW-0677">Repeat</keyword>
<sequence length="2455" mass="268294">MACNALISALEKCSCWQRALSSLISVGIKADIVTFNAALGACAKAQAWPFALELFGNMLASKLQPDAVSYNVVIGACERSSQWEAVLALLREQSSTFGKLVADLCTPSSGTLITRLLDLESKSNSDLCHLVWRFAKLAQAARFDVDIHCITRAATTVLAVAVHRDLHLSEISTYLWSLAVLGVDGPGVRRLFLQLRKRLAAGQEKLLPLSLLANIIWAVAMMKDLELLVLQKEMVARSKMDFWQTLDFASAALEVLWASAFVQRLPVQVESSLSESVRRIAGELDRRPSPALASPATSSGSQRDRESESPRILRRYSDRVVVYKPPGWQVDDALAERRLRLSSWLHTAFAGQQNLLEDLQHRRGFIHRLDVPTSGLLLVATSYAAYYDMQLQLMARRMTRQYLVLCHGWLGMLGARRKIEAPIHSLEDGPSWYRSSRISSVGGRPSATLLEPIAYATMDEKAFTLTEFQIVTGRRHQIRVHTAHCGYPTMSDARYTAEATFKDDSSRCPRNFLHRYRLKFEVADKATQTRYQEVEEQLPQDLVNILDLLVPVNVIRCNARISSLRGRRWREGLELWASLPQQRLRPDTWSLNAALSCAASSGSRSRSGSGWAVVLALLSVGISIDTVSFNLLLTSLADAQAWTASMAVLALLPSAVLRPQAASLGPCISASSRATRWQQAAQVLRVFRFSSLVDLGARNAALAGCAGAGRWQQAFCELEALLSSALQPDAVTFNSCFSACETARVGQRALQLMQRMGIISIRPTAISINTIVSACMKVSEWETALGLLAELPEMGLLPDIISYNAAIGACSENWQQAIALFQNLLSTRLCPDQVTLGAVIAACANALQLPTIETLLEHMRQLCLEENLVICNSCLKACDKAEAWQSSLIFLERMTCLAIQKDVLSYGSAMRACQKALHWQLACHLFSQSGSSNIVPDAFSYETATTAYAAASRALQTVALLWGLSSVVRLQSLGERRPCLASSLTRVRTITDTGTLATELEVAEREPFLTRLSASAFPRKLGRTKALSQQHDVELPLRNAVSSRLYTPRLATSVLTGLAQRKQAKAAGQILRWMQDEELEVNVFHTSAVLSACSRSKQWQLALDLLECQHVNEVGFNAFLDSCEKAGHMDLAFKMFSTMSERSLQPDVISCNTALRAASSSQHWQLGLAFLDGAEVDVISYTSCMNCCQGDLWQIALAFWDLIQIAHFEPSSRAFNSAIHAVRAEWTVAHQIFQEMLASGTSADQYTLSSLVHTSWELSFSIRSIGLARIDRAACNALLDSGPWTVGLAILQEMQLDRIYVGCVGYTALGRAIGSLRWSQGEALLSQMRRMEVQADSFSTNLAIGLSEEGDWQSACSALRDVPGTSLAPDEIGVSTALSTCEQSSQWRWAARLFSHTEAVQKIGSRVVANNAALGAFAKSLQWGWAMCLLHQMLEGTTQPDVVSLSTSISACEKIGYWRVALFIFTAFRSAQLKDPGAVFGCSAAINACEKGRQWRIALSTLSRSRRNRVQLSEISFSAAISACEKGHEWRFSLLLLDALAPASLQMGGVSFDAAISACQKGEAASHGTSGHSLGAALTACERSGNWDVALDAWQRMQSQCLSWDETSISAIVNSCRNGGRWQLALQITSSGCMPSHLRSAGVGACEASDVPAEGLGVGVMLKMNCLRPLVVLIHSAVRAIKAPSIGADLTPLLRVKETLGRAPGIEEAVQEWRRSPWLGTGFLGDVAKKEGPEAAVGVLEYLSSRDVEVNTFHYNSVISASGRDWELALQLLEQMKDGTVSPSEVTYGAAIKACSKGRHWQHALGLLFAMGLEPNVVVYTAAISSLETRAQWEIAVALLELMSTQSLRADVTCLSAAMRTAKKNWEISLQLFESIVDKELAPDLISFNTLISSCEEQGLWKESLQILNSASKFTLHPNAVSYNAAVAVQRSAGEWEVALSLLDEMRSSGPLPGLITYNACISSCQMSAVWEVALRLFEEANRVGLQADVISFTAVISVFGQVRQTWQRSLQLLQDMDGFSVVPNALTYGACIAAVARAEQWQTALALLVKACRQKAALVATFNAALSATEKGEQWQKVLQLLEWMDALSVIPDDISWNSCISACEKCGQWQTALTMLDTMTHRNHHPDEITFNAAISACEKGGQWEMAMVLLSAMPENRVAPGAVSINAAMGACGARWQMALLLLFGMPSFKAQASVVSFSTAMSACERAGEWELVLSLLSSQPAMAMDPVCVSTAITACGKANQWPLGLFLLRSIAEPDSVCFNAAISACAADPYQWHLTLDLLQSMKERGMPLSEITFSAIISGLTHWALAVQILEEMLQQKIFANDITYSCVINVCTKATQWAPALELLRFFSTQTTPNLIAYTGAICACEESCQWRATLDILQQMSERRIAPNLPSLSMTTEALWKSSQMQMAGQLAGRISQETLLFFMSLRRIVDDEAAAQRATSSSGG</sequence>
<organism evidence="5 6">
    <name type="scientific">Symbiodinium necroappetens</name>
    <dbReference type="NCBI Taxonomy" id="1628268"/>
    <lineage>
        <taxon>Eukaryota</taxon>
        <taxon>Sar</taxon>
        <taxon>Alveolata</taxon>
        <taxon>Dinophyceae</taxon>
        <taxon>Suessiales</taxon>
        <taxon>Symbiodiniaceae</taxon>
        <taxon>Symbiodinium</taxon>
    </lineage>
</organism>
<dbReference type="GO" id="GO:0001522">
    <property type="term" value="P:pseudouridine synthesis"/>
    <property type="evidence" value="ECO:0007669"/>
    <property type="project" value="InterPro"/>
</dbReference>
<dbReference type="Pfam" id="PF13812">
    <property type="entry name" value="PPR_3"/>
    <property type="match status" value="5"/>
</dbReference>
<dbReference type="InterPro" id="IPR011990">
    <property type="entry name" value="TPR-like_helical_dom_sf"/>
</dbReference>
<evidence type="ECO:0000313" key="5">
    <source>
        <dbReference type="EMBL" id="CAE7658535.1"/>
    </source>
</evidence>
<dbReference type="InterPro" id="IPR002885">
    <property type="entry name" value="PPR_rpt"/>
</dbReference>
<feature type="repeat" description="PPR" evidence="2">
    <location>
        <begin position="2094"/>
        <end position="2128"/>
    </location>
</feature>
<dbReference type="Gene3D" id="1.25.40.10">
    <property type="entry name" value="Tetratricopeptide repeat domain"/>
    <property type="match status" value="14"/>
</dbReference>
<reference evidence="5" key="1">
    <citation type="submission" date="2021-02" db="EMBL/GenBank/DDBJ databases">
        <authorList>
            <person name="Dougan E. K."/>
            <person name="Rhodes N."/>
            <person name="Thang M."/>
            <person name="Chan C."/>
        </authorList>
    </citation>
    <scope>NUCLEOTIDE SEQUENCE</scope>
</reference>
<name>A0A812W4B3_9DINO</name>
<dbReference type="PANTHER" id="PTHR47447:SF17">
    <property type="entry name" value="OS12G0638900 PROTEIN"/>
    <property type="match status" value="1"/>
</dbReference>
<feature type="repeat" description="PPR" evidence="2">
    <location>
        <begin position="31"/>
        <end position="65"/>
    </location>
</feature>
<evidence type="ECO:0000256" key="1">
    <source>
        <dbReference type="ARBA" id="ARBA00022737"/>
    </source>
</evidence>
<comment type="caution">
    <text evidence="5">The sequence shown here is derived from an EMBL/GenBank/DDBJ whole genome shotgun (WGS) entry which is preliminary data.</text>
</comment>
<protein>
    <submittedName>
        <fullName evidence="5">PTAC2 protein</fullName>
    </submittedName>
</protein>
<keyword evidence="6" id="KW-1185">Reference proteome</keyword>
<feature type="repeat" description="PPR" evidence="2">
    <location>
        <begin position="1884"/>
        <end position="1918"/>
    </location>
</feature>
<feature type="repeat" description="PPR" evidence="2">
    <location>
        <begin position="1112"/>
        <end position="1146"/>
    </location>
</feature>
<gene>
    <name evidence="5" type="primary">PTAC2</name>
    <name evidence="5" type="ORF">SNEC2469_LOCUS18661</name>
</gene>
<feature type="repeat" description="PPR" evidence="2">
    <location>
        <begin position="2129"/>
        <end position="2163"/>
    </location>
</feature>
<evidence type="ECO:0000256" key="2">
    <source>
        <dbReference type="PROSITE-ProRule" id="PRU00708"/>
    </source>
</evidence>
<dbReference type="InterPro" id="IPR006224">
    <property type="entry name" value="PsdUridine_synth_RluA-like_CS"/>
</dbReference>
<dbReference type="InterPro" id="IPR020103">
    <property type="entry name" value="PsdUridine_synth_cat_dom_sf"/>
</dbReference>
<feature type="repeat" description="PPR" evidence="2">
    <location>
        <begin position="764"/>
        <end position="798"/>
    </location>
</feature>
<dbReference type="EMBL" id="CAJNJA010031586">
    <property type="protein sequence ID" value="CAE7658535.1"/>
    <property type="molecule type" value="Genomic_DNA"/>
</dbReference>
<feature type="region of interest" description="Disordered" evidence="3">
    <location>
        <begin position="285"/>
        <end position="310"/>
    </location>
</feature>
<dbReference type="InterPro" id="IPR006145">
    <property type="entry name" value="PsdUridine_synth_RsuA/RluA"/>
</dbReference>
<dbReference type="SUPFAM" id="SSF55120">
    <property type="entry name" value="Pseudouridine synthase"/>
    <property type="match status" value="1"/>
</dbReference>
<accession>A0A812W4B3</accession>
<dbReference type="Proteomes" id="UP000601435">
    <property type="component" value="Unassembled WGS sequence"/>
</dbReference>
<dbReference type="Gene3D" id="3.30.2350.10">
    <property type="entry name" value="Pseudouridine synthase"/>
    <property type="match status" value="1"/>
</dbReference>
<dbReference type="Pfam" id="PF13041">
    <property type="entry name" value="PPR_2"/>
    <property type="match status" value="3"/>
</dbReference>
<dbReference type="PROSITE" id="PS51375">
    <property type="entry name" value="PPR"/>
    <property type="match status" value="7"/>
</dbReference>
<dbReference type="PANTHER" id="PTHR47447">
    <property type="entry name" value="OS03G0856100 PROTEIN"/>
    <property type="match status" value="1"/>
</dbReference>
<dbReference type="NCBIfam" id="TIGR00756">
    <property type="entry name" value="PPR"/>
    <property type="match status" value="2"/>
</dbReference>
<dbReference type="OrthoDB" id="438449at2759"/>
<dbReference type="CDD" id="cd02869">
    <property type="entry name" value="PseudoU_synth_RluA_like"/>
    <property type="match status" value="1"/>
</dbReference>
<proteinExistence type="predicted"/>
<feature type="compositionally biased region" description="Low complexity" evidence="3">
    <location>
        <begin position="289"/>
        <end position="301"/>
    </location>
</feature>